<evidence type="ECO:0000313" key="1">
    <source>
        <dbReference type="EMBL" id="CAG5186241.1"/>
    </source>
</evidence>
<sequence length="173" mass="18950">MSLEVWATVTGLSAVKLKSWVTETVLPTLPVLLDWLRVPKNDGKTGGFTRDDVADPMSADMAFIKQSVKKFINRDQLTATTVWAHTAFIFRGHLRDITACATHFDTLEEWNRGAFDFNEFLSKNMGDTRGVEDGFGGSRDATCIPGKFLSVLQDLDAPLDAPATATTNVGLPV</sequence>
<organism evidence="1 2">
    <name type="scientific">Alternaria atra</name>
    <dbReference type="NCBI Taxonomy" id="119953"/>
    <lineage>
        <taxon>Eukaryota</taxon>
        <taxon>Fungi</taxon>
        <taxon>Dikarya</taxon>
        <taxon>Ascomycota</taxon>
        <taxon>Pezizomycotina</taxon>
        <taxon>Dothideomycetes</taxon>
        <taxon>Pleosporomycetidae</taxon>
        <taxon>Pleosporales</taxon>
        <taxon>Pleosporineae</taxon>
        <taxon>Pleosporaceae</taxon>
        <taxon>Alternaria</taxon>
        <taxon>Alternaria sect. Ulocladioides</taxon>
    </lineage>
</organism>
<comment type="caution">
    <text evidence="1">The sequence shown here is derived from an EMBL/GenBank/DDBJ whole genome shotgun (WGS) entry which is preliminary data.</text>
</comment>
<name>A0A8J2N5M7_9PLEO</name>
<protein>
    <submittedName>
        <fullName evidence="1">Uncharacterized protein</fullName>
    </submittedName>
</protein>
<accession>A0A8J2N5M7</accession>
<reference evidence="1" key="1">
    <citation type="submission" date="2021-05" db="EMBL/GenBank/DDBJ databases">
        <authorList>
            <person name="Stam R."/>
        </authorList>
    </citation>
    <scope>NUCLEOTIDE SEQUENCE</scope>
    <source>
        <strain evidence="1">CS162</strain>
    </source>
</reference>
<proteinExistence type="predicted"/>
<gene>
    <name evidence="1" type="ORF">ALTATR162_LOCUS11528</name>
</gene>
<dbReference type="EMBL" id="CAJRGZ010000030">
    <property type="protein sequence ID" value="CAG5186241.1"/>
    <property type="molecule type" value="Genomic_DNA"/>
</dbReference>
<dbReference type="Proteomes" id="UP000676310">
    <property type="component" value="Unassembled WGS sequence"/>
</dbReference>
<keyword evidence="2" id="KW-1185">Reference proteome</keyword>
<dbReference type="AlphaFoldDB" id="A0A8J2N5M7"/>
<evidence type="ECO:0000313" key="2">
    <source>
        <dbReference type="Proteomes" id="UP000676310"/>
    </source>
</evidence>
<dbReference type="GeneID" id="67011810"/>
<dbReference type="RefSeq" id="XP_043175105.1">
    <property type="nucleotide sequence ID" value="XM_043319170.1"/>
</dbReference>